<dbReference type="Proteomes" id="UP000198870">
    <property type="component" value="Unassembled WGS sequence"/>
</dbReference>
<comment type="subcellular location">
    <subcellularLocation>
        <location evidence="1">Cell membrane</location>
        <topology evidence="1">Multi-pass membrane protein</topology>
    </subcellularLocation>
</comment>
<evidence type="ECO:0000256" key="3">
    <source>
        <dbReference type="ARBA" id="ARBA00022692"/>
    </source>
</evidence>
<dbReference type="InterPro" id="IPR024320">
    <property type="entry name" value="LPG_synthase_C"/>
</dbReference>
<dbReference type="PANTHER" id="PTHR34697">
    <property type="entry name" value="PHOSPHATIDYLGLYCEROL LYSYLTRANSFERASE"/>
    <property type="match status" value="1"/>
</dbReference>
<keyword evidence="3" id="KW-0812">Transmembrane</keyword>
<feature type="domain" description="Phosphatidylglycerol lysyltransferase C-terminal" evidence="6">
    <location>
        <begin position="9"/>
        <end position="290"/>
    </location>
</feature>
<accession>A0A1G5BNE2</accession>
<dbReference type="InterPro" id="IPR051211">
    <property type="entry name" value="PG_lysyltransferase"/>
</dbReference>
<evidence type="ECO:0000256" key="4">
    <source>
        <dbReference type="ARBA" id="ARBA00022989"/>
    </source>
</evidence>
<dbReference type="EMBL" id="FMUX01000002">
    <property type="protein sequence ID" value="SCX91709.1"/>
    <property type="molecule type" value="Genomic_DNA"/>
</dbReference>
<keyword evidence="4" id="KW-1133">Transmembrane helix</keyword>
<reference evidence="7 8" key="1">
    <citation type="submission" date="2016-10" db="EMBL/GenBank/DDBJ databases">
        <authorList>
            <person name="de Groot N.N."/>
        </authorList>
    </citation>
    <scope>NUCLEOTIDE SEQUENCE [LARGE SCALE GENOMIC DNA]</scope>
    <source>
        <strain evidence="7 8">AA1</strain>
    </source>
</reference>
<dbReference type="SUPFAM" id="SSF55729">
    <property type="entry name" value="Acyl-CoA N-acyltransferases (Nat)"/>
    <property type="match status" value="1"/>
</dbReference>
<evidence type="ECO:0000256" key="2">
    <source>
        <dbReference type="ARBA" id="ARBA00022475"/>
    </source>
</evidence>
<gene>
    <name evidence="7" type="ORF">SAMN05216233_102112</name>
</gene>
<keyword evidence="5" id="KW-0472">Membrane</keyword>
<keyword evidence="2" id="KW-1003">Cell membrane</keyword>
<dbReference type="GO" id="GO:0016755">
    <property type="term" value="F:aminoacyltransferase activity"/>
    <property type="evidence" value="ECO:0007669"/>
    <property type="project" value="TreeGrafter"/>
</dbReference>
<evidence type="ECO:0000256" key="5">
    <source>
        <dbReference type="ARBA" id="ARBA00023136"/>
    </source>
</evidence>
<dbReference type="GO" id="GO:0005886">
    <property type="term" value="C:plasma membrane"/>
    <property type="evidence" value="ECO:0007669"/>
    <property type="project" value="UniProtKB-SubCell"/>
</dbReference>
<dbReference type="InterPro" id="IPR016181">
    <property type="entry name" value="Acyl_CoA_acyltransferase"/>
</dbReference>
<evidence type="ECO:0000256" key="1">
    <source>
        <dbReference type="ARBA" id="ARBA00004651"/>
    </source>
</evidence>
<dbReference type="Pfam" id="PF09924">
    <property type="entry name" value="LPG_synthase_C"/>
    <property type="match status" value="1"/>
</dbReference>
<sequence>MENYRKYGSFTMAYSIKADPHFSHFSHEKGSIAYQDRLGVRIFVGDPFCRTCDAPAVINAFIKESRLLRRPLVGMQCSLDTARLFSDQGFDATHMGVETLILNDWSIKGKNVGRRIRKAHKKGLTVTEARWDSDASLPEQATAISEAWRQTRKTKTPLNLLLREPTFRDEPDERTFFAWLDGTLVGYVTFEAMYDHHQTIGWYANINRRDDSRNIAIFDAIVDVALECFKAEPGFKVLSLGLAPMAGRHNDHGFSNRLVERVSDLSYKYGNDGYNYKGIFQSKKGYWPKSFEQNPNQVEVRDTYCITRGSVPLDPVAKAFMGVGILPEGLAHTAWFATRMTVAGMWREFRRTSRSNLVTFWKGLTASL</sequence>
<organism evidence="7 8">
    <name type="scientific">Desulfoluna spongiiphila</name>
    <dbReference type="NCBI Taxonomy" id="419481"/>
    <lineage>
        <taxon>Bacteria</taxon>
        <taxon>Pseudomonadati</taxon>
        <taxon>Thermodesulfobacteriota</taxon>
        <taxon>Desulfobacteria</taxon>
        <taxon>Desulfobacterales</taxon>
        <taxon>Desulfolunaceae</taxon>
        <taxon>Desulfoluna</taxon>
    </lineage>
</organism>
<name>A0A1G5BNE2_9BACT</name>
<dbReference type="RefSeq" id="WP_092208401.1">
    <property type="nucleotide sequence ID" value="NZ_FMUX01000002.1"/>
</dbReference>
<evidence type="ECO:0000313" key="7">
    <source>
        <dbReference type="EMBL" id="SCX91709.1"/>
    </source>
</evidence>
<keyword evidence="8" id="KW-1185">Reference proteome</keyword>
<dbReference type="PANTHER" id="PTHR34697:SF2">
    <property type="entry name" value="PHOSPHATIDYLGLYCEROL LYSYLTRANSFERASE"/>
    <property type="match status" value="1"/>
</dbReference>
<dbReference type="OrthoDB" id="181459at2"/>
<evidence type="ECO:0000259" key="6">
    <source>
        <dbReference type="Pfam" id="PF09924"/>
    </source>
</evidence>
<protein>
    <submittedName>
        <fullName evidence="7">Uncharacterized conserved protein</fullName>
    </submittedName>
</protein>
<dbReference type="AlphaFoldDB" id="A0A1G5BNE2"/>
<dbReference type="STRING" id="419481.SAMN05216233_102112"/>
<proteinExistence type="predicted"/>
<evidence type="ECO:0000313" key="8">
    <source>
        <dbReference type="Proteomes" id="UP000198870"/>
    </source>
</evidence>
<dbReference type="GO" id="GO:0055091">
    <property type="term" value="P:phospholipid homeostasis"/>
    <property type="evidence" value="ECO:0007669"/>
    <property type="project" value="TreeGrafter"/>
</dbReference>